<dbReference type="AlphaFoldDB" id="A0A0E9QF81"/>
<evidence type="ECO:0000313" key="2">
    <source>
        <dbReference type="EMBL" id="JAH15177.1"/>
    </source>
</evidence>
<sequence>MICNILRSPGHRSQTKSNFPSNKNQKDF</sequence>
<reference evidence="2" key="1">
    <citation type="submission" date="2014-11" db="EMBL/GenBank/DDBJ databases">
        <authorList>
            <person name="Amaro Gonzalez C."/>
        </authorList>
    </citation>
    <scope>NUCLEOTIDE SEQUENCE</scope>
</reference>
<evidence type="ECO:0000256" key="1">
    <source>
        <dbReference type="SAM" id="MobiDB-lite"/>
    </source>
</evidence>
<accession>A0A0E9QF81</accession>
<dbReference type="EMBL" id="GBXM01093400">
    <property type="protein sequence ID" value="JAH15177.1"/>
    <property type="molecule type" value="Transcribed_RNA"/>
</dbReference>
<feature type="compositionally biased region" description="Polar residues" evidence="1">
    <location>
        <begin position="15"/>
        <end position="28"/>
    </location>
</feature>
<organism evidence="2">
    <name type="scientific">Anguilla anguilla</name>
    <name type="common">European freshwater eel</name>
    <name type="synonym">Muraena anguilla</name>
    <dbReference type="NCBI Taxonomy" id="7936"/>
    <lineage>
        <taxon>Eukaryota</taxon>
        <taxon>Metazoa</taxon>
        <taxon>Chordata</taxon>
        <taxon>Craniata</taxon>
        <taxon>Vertebrata</taxon>
        <taxon>Euteleostomi</taxon>
        <taxon>Actinopterygii</taxon>
        <taxon>Neopterygii</taxon>
        <taxon>Teleostei</taxon>
        <taxon>Anguilliformes</taxon>
        <taxon>Anguillidae</taxon>
        <taxon>Anguilla</taxon>
    </lineage>
</organism>
<protein>
    <submittedName>
        <fullName evidence="2">Uncharacterized protein</fullName>
    </submittedName>
</protein>
<name>A0A0E9QF81_ANGAN</name>
<feature type="region of interest" description="Disordered" evidence="1">
    <location>
        <begin position="1"/>
        <end position="28"/>
    </location>
</feature>
<reference evidence="2" key="2">
    <citation type="journal article" date="2015" name="Fish Shellfish Immunol.">
        <title>Early steps in the European eel (Anguilla anguilla)-Vibrio vulnificus interaction in the gills: Role of the RtxA13 toxin.</title>
        <authorList>
            <person name="Callol A."/>
            <person name="Pajuelo D."/>
            <person name="Ebbesson L."/>
            <person name="Teles M."/>
            <person name="MacKenzie S."/>
            <person name="Amaro C."/>
        </authorList>
    </citation>
    <scope>NUCLEOTIDE SEQUENCE</scope>
</reference>
<proteinExistence type="predicted"/>